<dbReference type="AlphaFoldDB" id="A0AAW2M9B8"/>
<organism evidence="1">
    <name type="scientific">Sesamum calycinum</name>
    <dbReference type="NCBI Taxonomy" id="2727403"/>
    <lineage>
        <taxon>Eukaryota</taxon>
        <taxon>Viridiplantae</taxon>
        <taxon>Streptophyta</taxon>
        <taxon>Embryophyta</taxon>
        <taxon>Tracheophyta</taxon>
        <taxon>Spermatophyta</taxon>
        <taxon>Magnoliopsida</taxon>
        <taxon>eudicotyledons</taxon>
        <taxon>Gunneridae</taxon>
        <taxon>Pentapetalae</taxon>
        <taxon>asterids</taxon>
        <taxon>lamiids</taxon>
        <taxon>Lamiales</taxon>
        <taxon>Pedaliaceae</taxon>
        <taxon>Sesamum</taxon>
    </lineage>
</organism>
<dbReference type="GO" id="GO:0000977">
    <property type="term" value="F:RNA polymerase II transcription regulatory region sequence-specific DNA binding"/>
    <property type="evidence" value="ECO:0007669"/>
    <property type="project" value="TreeGrafter"/>
</dbReference>
<gene>
    <name evidence="1" type="ORF">Scaly_2241000</name>
</gene>
<dbReference type="PANTHER" id="PTHR47025">
    <property type="entry name" value="AUTOIMMUNE REGULATOR"/>
    <property type="match status" value="1"/>
</dbReference>
<reference evidence="1" key="2">
    <citation type="journal article" date="2024" name="Plant">
        <title>Genomic evolution and insights into agronomic trait innovations of Sesamum species.</title>
        <authorList>
            <person name="Miao H."/>
            <person name="Wang L."/>
            <person name="Qu L."/>
            <person name="Liu H."/>
            <person name="Sun Y."/>
            <person name="Le M."/>
            <person name="Wang Q."/>
            <person name="Wei S."/>
            <person name="Zheng Y."/>
            <person name="Lin W."/>
            <person name="Duan Y."/>
            <person name="Cao H."/>
            <person name="Xiong S."/>
            <person name="Wang X."/>
            <person name="Wei L."/>
            <person name="Li C."/>
            <person name="Ma Q."/>
            <person name="Ju M."/>
            <person name="Zhao R."/>
            <person name="Li G."/>
            <person name="Mu C."/>
            <person name="Tian Q."/>
            <person name="Mei H."/>
            <person name="Zhang T."/>
            <person name="Gao T."/>
            <person name="Zhang H."/>
        </authorList>
    </citation>
    <scope>NUCLEOTIDE SEQUENCE</scope>
    <source>
        <strain evidence="1">KEN8</strain>
    </source>
</reference>
<dbReference type="PANTHER" id="PTHR47025:SF2">
    <property type="entry name" value="AUTOIMMUNE REGULATOR"/>
    <property type="match status" value="1"/>
</dbReference>
<reference evidence="1" key="1">
    <citation type="submission" date="2020-06" db="EMBL/GenBank/DDBJ databases">
        <authorList>
            <person name="Li T."/>
            <person name="Hu X."/>
            <person name="Zhang T."/>
            <person name="Song X."/>
            <person name="Zhang H."/>
            <person name="Dai N."/>
            <person name="Sheng W."/>
            <person name="Hou X."/>
            <person name="Wei L."/>
        </authorList>
    </citation>
    <scope>NUCLEOTIDE SEQUENCE</scope>
    <source>
        <strain evidence="1">KEN8</strain>
        <tissue evidence="1">Leaf</tissue>
    </source>
</reference>
<dbReference type="GO" id="GO:0045944">
    <property type="term" value="P:positive regulation of transcription by RNA polymerase II"/>
    <property type="evidence" value="ECO:0007669"/>
    <property type="project" value="TreeGrafter"/>
</dbReference>
<dbReference type="EMBL" id="JACGWM010000014">
    <property type="protein sequence ID" value="KAL0328084.1"/>
    <property type="molecule type" value="Genomic_DNA"/>
</dbReference>
<dbReference type="GO" id="GO:0042393">
    <property type="term" value="F:histone binding"/>
    <property type="evidence" value="ECO:0007669"/>
    <property type="project" value="TreeGrafter"/>
</dbReference>
<dbReference type="GO" id="GO:0003682">
    <property type="term" value="F:chromatin binding"/>
    <property type="evidence" value="ECO:0007669"/>
    <property type="project" value="TreeGrafter"/>
</dbReference>
<sequence length="137" mass="15465">MAVRPSQFEAHAGFPSRRKPYMQGEATPHRALAVDRAWLRFRSIRLLKCVGLSAIPRGIWYCKYCQNMFEKEQCAEPDANAVAAGRVSGVDPLEAITQWCIHVVGTFEPEIGGCAICRRHLKDQDFCDMYCAVLMVE</sequence>
<proteinExistence type="predicted"/>
<dbReference type="GO" id="GO:0005634">
    <property type="term" value="C:nucleus"/>
    <property type="evidence" value="ECO:0007669"/>
    <property type="project" value="TreeGrafter"/>
</dbReference>
<accession>A0AAW2M9B8</accession>
<name>A0AAW2M9B8_9LAMI</name>
<evidence type="ECO:0000313" key="1">
    <source>
        <dbReference type="EMBL" id="KAL0328084.1"/>
    </source>
</evidence>
<protein>
    <submittedName>
        <fullName evidence="1">Uncharacterized protein</fullName>
    </submittedName>
</protein>
<comment type="caution">
    <text evidence="1">The sequence shown here is derived from an EMBL/GenBank/DDBJ whole genome shotgun (WGS) entry which is preliminary data.</text>
</comment>